<keyword evidence="8" id="KW-1185">Reference proteome</keyword>
<protein>
    <recommendedName>
        <fullName evidence="6">G-protein coupled receptors family 1 profile domain-containing protein</fullName>
    </recommendedName>
</protein>
<comment type="caution">
    <text evidence="7">The sequence shown here is derived from an EMBL/GenBank/DDBJ whole genome shotgun (WGS) entry which is preliminary data.</text>
</comment>
<dbReference type="Gene3D" id="1.20.1070.10">
    <property type="entry name" value="Rhodopsin 7-helix transmembrane proteins"/>
    <property type="match status" value="1"/>
</dbReference>
<dbReference type="InterPro" id="IPR000276">
    <property type="entry name" value="GPCR_Rhodpsn"/>
</dbReference>
<dbReference type="PRINTS" id="PR00237">
    <property type="entry name" value="GPCRRHODOPSN"/>
</dbReference>
<keyword evidence="3 5" id="KW-1133">Transmembrane helix</keyword>
<feature type="transmembrane region" description="Helical" evidence="5">
    <location>
        <begin position="272"/>
        <end position="289"/>
    </location>
</feature>
<evidence type="ECO:0000259" key="6">
    <source>
        <dbReference type="PROSITE" id="PS50262"/>
    </source>
</evidence>
<feature type="transmembrane region" description="Helical" evidence="5">
    <location>
        <begin position="68"/>
        <end position="94"/>
    </location>
</feature>
<accession>A0AAE0XXE0</accession>
<feature type="domain" description="G-protein coupled receptors family 1 profile" evidence="6">
    <location>
        <begin position="47"/>
        <end position="352"/>
    </location>
</feature>
<dbReference type="Proteomes" id="UP001283361">
    <property type="component" value="Unassembled WGS sequence"/>
</dbReference>
<organism evidence="7 8">
    <name type="scientific">Elysia crispata</name>
    <name type="common">lettuce slug</name>
    <dbReference type="NCBI Taxonomy" id="231223"/>
    <lineage>
        <taxon>Eukaryota</taxon>
        <taxon>Metazoa</taxon>
        <taxon>Spiralia</taxon>
        <taxon>Lophotrochozoa</taxon>
        <taxon>Mollusca</taxon>
        <taxon>Gastropoda</taxon>
        <taxon>Heterobranchia</taxon>
        <taxon>Euthyneura</taxon>
        <taxon>Panpulmonata</taxon>
        <taxon>Sacoglossa</taxon>
        <taxon>Placobranchoidea</taxon>
        <taxon>Plakobranchidae</taxon>
        <taxon>Elysia</taxon>
    </lineage>
</organism>
<dbReference type="AlphaFoldDB" id="A0AAE0XXE0"/>
<keyword evidence="2 5" id="KW-0812">Transmembrane</keyword>
<name>A0AAE0XXE0_9GAST</name>
<gene>
    <name evidence="7" type="ORF">RRG08_040109</name>
</gene>
<dbReference type="GO" id="GO:0016020">
    <property type="term" value="C:membrane"/>
    <property type="evidence" value="ECO:0007669"/>
    <property type="project" value="UniProtKB-SubCell"/>
</dbReference>
<feature type="transmembrane region" description="Helical" evidence="5">
    <location>
        <begin position="205"/>
        <end position="229"/>
    </location>
</feature>
<evidence type="ECO:0000256" key="4">
    <source>
        <dbReference type="ARBA" id="ARBA00023136"/>
    </source>
</evidence>
<evidence type="ECO:0000313" key="8">
    <source>
        <dbReference type="Proteomes" id="UP001283361"/>
    </source>
</evidence>
<feature type="transmembrane region" description="Helical" evidence="5">
    <location>
        <begin position="32"/>
        <end position="56"/>
    </location>
</feature>
<comment type="subcellular location">
    <subcellularLocation>
        <location evidence="1">Membrane</location>
    </subcellularLocation>
</comment>
<evidence type="ECO:0000256" key="5">
    <source>
        <dbReference type="SAM" id="Phobius"/>
    </source>
</evidence>
<dbReference type="EMBL" id="JAWDGP010007412">
    <property type="protein sequence ID" value="KAK3719807.1"/>
    <property type="molecule type" value="Genomic_DNA"/>
</dbReference>
<dbReference type="PANTHER" id="PTHR46641:SF18">
    <property type="entry name" value="G-PROTEIN COUPLED RECEPTORS FAMILY 1 PROFILE DOMAIN-CONTAINING PROTEIN"/>
    <property type="match status" value="1"/>
</dbReference>
<evidence type="ECO:0000256" key="1">
    <source>
        <dbReference type="ARBA" id="ARBA00004370"/>
    </source>
</evidence>
<dbReference type="Pfam" id="PF00001">
    <property type="entry name" value="7tm_1"/>
    <property type="match status" value="1"/>
</dbReference>
<dbReference type="GO" id="GO:0004930">
    <property type="term" value="F:G protein-coupled receptor activity"/>
    <property type="evidence" value="ECO:0007669"/>
    <property type="project" value="InterPro"/>
</dbReference>
<keyword evidence="4 5" id="KW-0472">Membrane</keyword>
<evidence type="ECO:0000256" key="2">
    <source>
        <dbReference type="ARBA" id="ARBA00022692"/>
    </source>
</evidence>
<evidence type="ECO:0000256" key="3">
    <source>
        <dbReference type="ARBA" id="ARBA00022989"/>
    </source>
</evidence>
<reference evidence="7" key="1">
    <citation type="journal article" date="2023" name="G3 (Bethesda)">
        <title>A reference genome for the long-term kleptoplast-retaining sea slug Elysia crispata morphotype clarki.</title>
        <authorList>
            <person name="Eastman K.E."/>
            <person name="Pendleton A.L."/>
            <person name="Shaikh M.A."/>
            <person name="Suttiyut T."/>
            <person name="Ogas R."/>
            <person name="Tomko P."/>
            <person name="Gavelis G."/>
            <person name="Widhalm J.R."/>
            <person name="Wisecaver J.H."/>
        </authorList>
    </citation>
    <scope>NUCLEOTIDE SEQUENCE</scope>
    <source>
        <strain evidence="7">ECLA1</strain>
    </source>
</reference>
<dbReference type="SUPFAM" id="SSF81321">
    <property type="entry name" value="Family A G protein-coupled receptor-like"/>
    <property type="match status" value="1"/>
</dbReference>
<sequence length="423" mass="47165">MIECENCSESQDFEVMAVGEVPENVYQLSMTILVSLGLFVNFFGVTGNVLIIIVYSRMGFSDSTNISLVALAVADLGSIIPSIYGSLMILLAFYGQLSISTQIIRLISGWPHIAMTRVTACITCFISLERCLCVMMPLKIKSIITARRTVYILVLIYFIIIPPVSMMFFKYTVGWKYFAASNKTLLGLVESRDNPLINSVVKTVGTYYCTFLPLATGTFVTVCTAYLSVSLRRSKRWRDTITASSVSDGAKTEQGKGGTASTVSKEERTVKIVIAVAITFIVSMLPLIGTNITKHIEIEYSSLGRYSLLYGIVGAVSDLFENGVSRIKIVSTVNIVYKLSRKFQSNMFIVIYKEGLGRKRRKGSHSENSSAKTHNRQTWRLLSVVAYPIDFPSKPPRREPHKYFQVIARPHAQTDTAEMYQRA</sequence>
<dbReference type="PROSITE" id="PS50262">
    <property type="entry name" value="G_PROTEIN_RECEP_F1_2"/>
    <property type="match status" value="1"/>
</dbReference>
<dbReference type="InterPro" id="IPR052954">
    <property type="entry name" value="GPCR-Ligand_Int"/>
</dbReference>
<dbReference type="PANTHER" id="PTHR46641">
    <property type="entry name" value="FMRFAMIDE RECEPTOR-RELATED"/>
    <property type="match status" value="1"/>
</dbReference>
<proteinExistence type="predicted"/>
<feature type="transmembrane region" description="Helical" evidence="5">
    <location>
        <begin position="150"/>
        <end position="169"/>
    </location>
</feature>
<dbReference type="InterPro" id="IPR017452">
    <property type="entry name" value="GPCR_Rhodpsn_7TM"/>
</dbReference>
<evidence type="ECO:0000313" key="7">
    <source>
        <dbReference type="EMBL" id="KAK3719807.1"/>
    </source>
</evidence>